<dbReference type="Pfam" id="PF13377">
    <property type="entry name" value="Peripla_BP_3"/>
    <property type="match status" value="1"/>
</dbReference>
<dbReference type="InterPro" id="IPR046335">
    <property type="entry name" value="LacI/GalR-like_sensor"/>
</dbReference>
<dbReference type="CDD" id="cd06267">
    <property type="entry name" value="PBP1_LacI_sugar_binding-like"/>
    <property type="match status" value="1"/>
</dbReference>
<proteinExistence type="predicted"/>
<evidence type="ECO:0000256" key="3">
    <source>
        <dbReference type="ARBA" id="ARBA00023163"/>
    </source>
</evidence>
<dbReference type="AlphaFoldDB" id="A0A645GAG0"/>
<comment type="caution">
    <text evidence="5">The sequence shown here is derived from an EMBL/GenBank/DDBJ whole genome shotgun (WGS) entry which is preliminary data.</text>
</comment>
<keyword evidence="1" id="KW-0805">Transcription regulation</keyword>
<organism evidence="5">
    <name type="scientific">bioreactor metagenome</name>
    <dbReference type="NCBI Taxonomy" id="1076179"/>
    <lineage>
        <taxon>unclassified sequences</taxon>
        <taxon>metagenomes</taxon>
        <taxon>ecological metagenomes</taxon>
    </lineage>
</organism>
<dbReference type="SUPFAM" id="SSF53822">
    <property type="entry name" value="Periplasmic binding protein-like I"/>
    <property type="match status" value="1"/>
</dbReference>
<accession>A0A645GAG0</accession>
<name>A0A645GAG0_9ZZZZ</name>
<dbReference type="GO" id="GO:0003700">
    <property type="term" value="F:DNA-binding transcription factor activity"/>
    <property type="evidence" value="ECO:0007669"/>
    <property type="project" value="TreeGrafter"/>
</dbReference>
<dbReference type="EMBL" id="VSSQ01071517">
    <property type="protein sequence ID" value="MPN23116.1"/>
    <property type="molecule type" value="Genomic_DNA"/>
</dbReference>
<dbReference type="InterPro" id="IPR028082">
    <property type="entry name" value="Peripla_BP_I"/>
</dbReference>
<keyword evidence="2" id="KW-0238">DNA-binding</keyword>
<dbReference type="PANTHER" id="PTHR30146:SF109">
    <property type="entry name" value="HTH-TYPE TRANSCRIPTIONAL REGULATOR GALS"/>
    <property type="match status" value="1"/>
</dbReference>
<dbReference type="GO" id="GO:0000976">
    <property type="term" value="F:transcription cis-regulatory region binding"/>
    <property type="evidence" value="ECO:0007669"/>
    <property type="project" value="TreeGrafter"/>
</dbReference>
<evidence type="ECO:0000313" key="5">
    <source>
        <dbReference type="EMBL" id="MPN23116.1"/>
    </source>
</evidence>
<feature type="domain" description="Transcriptional regulator LacI/GalR-like sensor" evidence="4">
    <location>
        <begin position="70"/>
        <end position="227"/>
    </location>
</feature>
<dbReference type="PANTHER" id="PTHR30146">
    <property type="entry name" value="LACI-RELATED TRANSCRIPTIONAL REPRESSOR"/>
    <property type="match status" value="1"/>
</dbReference>
<reference evidence="5" key="1">
    <citation type="submission" date="2019-08" db="EMBL/GenBank/DDBJ databases">
        <authorList>
            <person name="Kucharzyk K."/>
            <person name="Murdoch R.W."/>
            <person name="Higgins S."/>
            <person name="Loffler F."/>
        </authorList>
    </citation>
    <scope>NUCLEOTIDE SEQUENCE</scope>
</reference>
<sequence>MASKNTVTRLFGQKIVDGAIVLSADISDKIIKEYASKSFPIVTLDRELKGDFISSVLIDNKNAAYNAIKFIAEQGYKDILLINGPKGTYDSEKRYEGYQEGIKQYNLNLKDDWDCIGNFEEESGYRILKRVIESGNLPEVVCAANDEMAIGAIKALKEHNIKIPEDVAVIGFDDIPLCEYITPKLTTIRRPAYDLGVLATHTLFNNLKGNYDGRSKMLSTEFIIRETLVEREK</sequence>
<evidence type="ECO:0000256" key="1">
    <source>
        <dbReference type="ARBA" id="ARBA00023015"/>
    </source>
</evidence>
<keyword evidence="3" id="KW-0804">Transcription</keyword>
<evidence type="ECO:0000259" key="4">
    <source>
        <dbReference type="Pfam" id="PF13377"/>
    </source>
</evidence>
<dbReference type="Gene3D" id="3.40.50.2300">
    <property type="match status" value="2"/>
</dbReference>
<protein>
    <submittedName>
        <fullName evidence="5">Putative HTH-type transcriptional repressor ExuR</fullName>
    </submittedName>
</protein>
<gene>
    <name evidence="5" type="primary">exuR_12</name>
    <name evidence="5" type="ORF">SDC9_170501</name>
</gene>
<evidence type="ECO:0000256" key="2">
    <source>
        <dbReference type="ARBA" id="ARBA00023125"/>
    </source>
</evidence>